<dbReference type="PANTHER" id="PTHR47481">
    <property type="match status" value="1"/>
</dbReference>
<reference evidence="4" key="1">
    <citation type="submission" date="2020-06" db="EMBL/GenBank/DDBJ databases">
        <authorList>
            <person name="Li T."/>
            <person name="Hu X."/>
            <person name="Zhang T."/>
            <person name="Song X."/>
            <person name="Zhang H."/>
            <person name="Dai N."/>
            <person name="Sheng W."/>
            <person name="Hou X."/>
            <person name="Wei L."/>
        </authorList>
    </citation>
    <scope>NUCLEOTIDE SEQUENCE</scope>
    <source>
        <strain evidence="4">G02</strain>
        <tissue evidence="4">Leaf</tissue>
    </source>
</reference>
<reference evidence="4" key="2">
    <citation type="journal article" date="2024" name="Plant">
        <title>Genomic evolution and insights into agronomic trait innovations of Sesamum species.</title>
        <authorList>
            <person name="Miao H."/>
            <person name="Wang L."/>
            <person name="Qu L."/>
            <person name="Liu H."/>
            <person name="Sun Y."/>
            <person name="Le M."/>
            <person name="Wang Q."/>
            <person name="Wei S."/>
            <person name="Zheng Y."/>
            <person name="Lin W."/>
            <person name="Duan Y."/>
            <person name="Cao H."/>
            <person name="Xiong S."/>
            <person name="Wang X."/>
            <person name="Wei L."/>
            <person name="Li C."/>
            <person name="Ma Q."/>
            <person name="Ju M."/>
            <person name="Zhao R."/>
            <person name="Li G."/>
            <person name="Mu C."/>
            <person name="Tian Q."/>
            <person name="Mei H."/>
            <person name="Zhang T."/>
            <person name="Gao T."/>
            <person name="Zhang H."/>
        </authorList>
    </citation>
    <scope>NUCLEOTIDE SEQUENCE</scope>
    <source>
        <strain evidence="4">G02</strain>
    </source>
</reference>
<organism evidence="4">
    <name type="scientific">Sesamum radiatum</name>
    <name type="common">Black benniseed</name>
    <dbReference type="NCBI Taxonomy" id="300843"/>
    <lineage>
        <taxon>Eukaryota</taxon>
        <taxon>Viridiplantae</taxon>
        <taxon>Streptophyta</taxon>
        <taxon>Embryophyta</taxon>
        <taxon>Tracheophyta</taxon>
        <taxon>Spermatophyta</taxon>
        <taxon>Magnoliopsida</taxon>
        <taxon>eudicotyledons</taxon>
        <taxon>Gunneridae</taxon>
        <taxon>Pentapetalae</taxon>
        <taxon>asterids</taxon>
        <taxon>lamiids</taxon>
        <taxon>Lamiales</taxon>
        <taxon>Pedaliaceae</taxon>
        <taxon>Sesamum</taxon>
    </lineage>
</organism>
<evidence type="ECO:0000313" key="4">
    <source>
        <dbReference type="EMBL" id="KAL0374947.1"/>
    </source>
</evidence>
<evidence type="ECO:0000256" key="1">
    <source>
        <dbReference type="PROSITE-ProRule" id="PRU00047"/>
    </source>
</evidence>
<dbReference type="InterPro" id="IPR001878">
    <property type="entry name" value="Znf_CCHC"/>
</dbReference>
<evidence type="ECO:0000256" key="2">
    <source>
        <dbReference type="SAM" id="MobiDB-lite"/>
    </source>
</evidence>
<sequence length="418" mass="47098">MDDLQVIGGIKKLNNNNYNSWSTCIMSYMQGQDLWEVVNGNEVIQPEAEDANGMLRKWKIKAGKAMFILKTTIEEEVLEHIRETKTPKEAWDTFAKLFPKKNDTKLQLIESELLSVAQRDLTVAQYFHKVKSLCREISELDPEAPIGEARMKRIIIHGLKPEFRSFVVAVQGWPTQPSLVEFENLLAGQEALAKQMGGVSLKNDEEALYASKGRRNSKADGSKRSDDKTRGHQSERSTRTAGGSKNHNNAKKFEGKCYHCGKKGHMARNCWSKKNVAESNVVTSKTEDEWDFEASFAADEDELAFAATISNQINYESDWIVDSGCSNHMTGDKEKLKNVSKYTGSRVVVTADNSKLPIAHVGNTVVSPQYNESEVPLKDSCPRYEEKSSLGCTINFIWPYCFIWSTRCESLSKRGDSR</sequence>
<evidence type="ECO:0000259" key="3">
    <source>
        <dbReference type="PROSITE" id="PS50158"/>
    </source>
</evidence>
<dbReference type="InterPro" id="IPR054722">
    <property type="entry name" value="PolX-like_BBD"/>
</dbReference>
<dbReference type="AlphaFoldDB" id="A0AAW2R493"/>
<name>A0AAW2R493_SESRA</name>
<dbReference type="EMBL" id="JACGWJ010000014">
    <property type="protein sequence ID" value="KAL0374947.1"/>
    <property type="molecule type" value="Genomic_DNA"/>
</dbReference>
<comment type="caution">
    <text evidence="4">The sequence shown here is derived from an EMBL/GenBank/DDBJ whole genome shotgun (WGS) entry which is preliminary data.</text>
</comment>
<feature type="compositionally biased region" description="Basic and acidic residues" evidence="2">
    <location>
        <begin position="217"/>
        <end position="238"/>
    </location>
</feature>
<dbReference type="Pfam" id="PF00098">
    <property type="entry name" value="zf-CCHC"/>
    <property type="match status" value="1"/>
</dbReference>
<keyword evidence="1" id="KW-0862">Zinc</keyword>
<dbReference type="SUPFAM" id="SSF57756">
    <property type="entry name" value="Retrovirus zinc finger-like domains"/>
    <property type="match status" value="1"/>
</dbReference>
<gene>
    <name evidence="4" type="ORF">Sradi_3410400</name>
</gene>
<dbReference type="GO" id="GO:0008270">
    <property type="term" value="F:zinc ion binding"/>
    <property type="evidence" value="ECO:0007669"/>
    <property type="project" value="UniProtKB-KW"/>
</dbReference>
<dbReference type="GO" id="GO:0003676">
    <property type="term" value="F:nucleic acid binding"/>
    <property type="evidence" value="ECO:0007669"/>
    <property type="project" value="InterPro"/>
</dbReference>
<keyword evidence="1" id="KW-0479">Metal-binding</keyword>
<dbReference type="PROSITE" id="PS50158">
    <property type="entry name" value="ZF_CCHC"/>
    <property type="match status" value="1"/>
</dbReference>
<dbReference type="Pfam" id="PF22936">
    <property type="entry name" value="Pol_BBD"/>
    <property type="match status" value="1"/>
</dbReference>
<dbReference type="InterPro" id="IPR036875">
    <property type="entry name" value="Znf_CCHC_sf"/>
</dbReference>
<proteinExistence type="predicted"/>
<dbReference type="Pfam" id="PF14223">
    <property type="entry name" value="Retrotran_gag_2"/>
    <property type="match status" value="1"/>
</dbReference>
<accession>A0AAW2R493</accession>
<feature type="region of interest" description="Disordered" evidence="2">
    <location>
        <begin position="209"/>
        <end position="248"/>
    </location>
</feature>
<dbReference type="SMART" id="SM00343">
    <property type="entry name" value="ZnF_C2HC"/>
    <property type="match status" value="1"/>
</dbReference>
<dbReference type="PANTHER" id="PTHR47481:SF36">
    <property type="entry name" value="CCHC-TYPE DOMAIN-CONTAINING PROTEIN"/>
    <property type="match status" value="1"/>
</dbReference>
<protein>
    <recommendedName>
        <fullName evidence="3">CCHC-type domain-containing protein</fullName>
    </recommendedName>
</protein>
<keyword evidence="1" id="KW-0863">Zinc-finger</keyword>
<dbReference type="Gene3D" id="4.10.60.10">
    <property type="entry name" value="Zinc finger, CCHC-type"/>
    <property type="match status" value="1"/>
</dbReference>
<feature type="domain" description="CCHC-type" evidence="3">
    <location>
        <begin position="256"/>
        <end position="270"/>
    </location>
</feature>